<protein>
    <submittedName>
        <fullName evidence="1">Uncharacterized protein</fullName>
    </submittedName>
</protein>
<gene>
    <name evidence="1" type="ORF">K470DRAFT_46639</name>
</gene>
<keyword evidence="2" id="KW-1185">Reference proteome</keyword>
<dbReference type="Proteomes" id="UP000799421">
    <property type="component" value="Unassembled WGS sequence"/>
</dbReference>
<evidence type="ECO:0000313" key="2">
    <source>
        <dbReference type="Proteomes" id="UP000799421"/>
    </source>
</evidence>
<name>A0A6A7C1J9_9PEZI</name>
<proteinExistence type="predicted"/>
<evidence type="ECO:0000313" key="1">
    <source>
        <dbReference type="EMBL" id="KAF2861107.1"/>
    </source>
</evidence>
<dbReference type="EMBL" id="MU005975">
    <property type="protein sequence ID" value="KAF2861107.1"/>
    <property type="molecule type" value="Genomic_DNA"/>
</dbReference>
<reference evidence="1" key="1">
    <citation type="journal article" date="2020" name="Stud. Mycol.">
        <title>101 Dothideomycetes genomes: a test case for predicting lifestyles and emergence of pathogens.</title>
        <authorList>
            <person name="Haridas S."/>
            <person name="Albert R."/>
            <person name="Binder M."/>
            <person name="Bloem J."/>
            <person name="Labutti K."/>
            <person name="Salamov A."/>
            <person name="Andreopoulos B."/>
            <person name="Baker S."/>
            <person name="Barry K."/>
            <person name="Bills G."/>
            <person name="Bluhm B."/>
            <person name="Cannon C."/>
            <person name="Castanera R."/>
            <person name="Culley D."/>
            <person name="Daum C."/>
            <person name="Ezra D."/>
            <person name="Gonzalez J."/>
            <person name="Henrissat B."/>
            <person name="Kuo A."/>
            <person name="Liang C."/>
            <person name="Lipzen A."/>
            <person name="Lutzoni F."/>
            <person name="Magnuson J."/>
            <person name="Mondo S."/>
            <person name="Nolan M."/>
            <person name="Ohm R."/>
            <person name="Pangilinan J."/>
            <person name="Park H.-J."/>
            <person name="Ramirez L."/>
            <person name="Alfaro M."/>
            <person name="Sun H."/>
            <person name="Tritt A."/>
            <person name="Yoshinaga Y."/>
            <person name="Zwiers L.-H."/>
            <person name="Turgeon B."/>
            <person name="Goodwin S."/>
            <person name="Spatafora J."/>
            <person name="Crous P."/>
            <person name="Grigoriev I."/>
        </authorList>
    </citation>
    <scope>NUCLEOTIDE SEQUENCE</scope>
    <source>
        <strain evidence="1">CBS 480.64</strain>
    </source>
</reference>
<accession>A0A6A7C1J9</accession>
<dbReference type="AlphaFoldDB" id="A0A6A7C1J9"/>
<organism evidence="1 2">
    <name type="scientific">Piedraia hortae CBS 480.64</name>
    <dbReference type="NCBI Taxonomy" id="1314780"/>
    <lineage>
        <taxon>Eukaryota</taxon>
        <taxon>Fungi</taxon>
        <taxon>Dikarya</taxon>
        <taxon>Ascomycota</taxon>
        <taxon>Pezizomycotina</taxon>
        <taxon>Dothideomycetes</taxon>
        <taxon>Dothideomycetidae</taxon>
        <taxon>Capnodiales</taxon>
        <taxon>Piedraiaceae</taxon>
        <taxon>Piedraia</taxon>
    </lineage>
</organism>
<sequence>MLPLEKVFPGTRHGAVHALCVLGDVVSVNAARPRLARGKVPHFASPHHLNTYIHAHSNTYTCLTLHCLPQVI</sequence>